<evidence type="ECO:0000313" key="1">
    <source>
        <dbReference type="EMBL" id="UVM80008.1"/>
    </source>
</evidence>
<name>A0ABY5T3B1_9VIRU</name>
<sequence length="59" mass="6841">MNAKNYTATVPEYASRWKLNIQTVRRFIREGRLHAVKVGRCYFLDPDVIPTKDATEADN</sequence>
<protein>
    <submittedName>
        <fullName evidence="1">Pyocin activator protein</fullName>
    </submittedName>
</protein>
<keyword evidence="2" id="KW-1185">Reference proteome</keyword>
<accession>A0ABY5T3B1</accession>
<proteinExistence type="predicted"/>
<reference evidence="1" key="1">
    <citation type="submission" date="2022-07" db="EMBL/GenBank/DDBJ databases">
        <title>High-quality bacteriophage genomes in the Japanese 4D cohort.</title>
        <authorList>
            <person name="Nishijima S."/>
        </authorList>
    </citation>
    <scope>NUCLEOTIDE SEQUENCE</scope>
    <source>
        <strain evidence="1">0049_62566</strain>
    </source>
</reference>
<evidence type="ECO:0000313" key="2">
    <source>
        <dbReference type="Proteomes" id="UP001160541"/>
    </source>
</evidence>
<dbReference type="EMBL" id="OP030734">
    <property type="protein sequence ID" value="UVM80008.1"/>
    <property type="molecule type" value="Genomic_DNA"/>
</dbReference>
<dbReference type="Proteomes" id="UP001160541">
    <property type="component" value="Segment"/>
</dbReference>
<organism evidence="1 2">
    <name type="scientific">Bacteriophage sp</name>
    <dbReference type="NCBI Taxonomy" id="38018"/>
    <lineage>
        <taxon>Viruses</taxon>
    </lineage>
</organism>